<evidence type="ECO:0000256" key="4">
    <source>
        <dbReference type="SAM" id="MobiDB-lite"/>
    </source>
</evidence>
<protein>
    <submittedName>
        <fullName evidence="8">Glycoside hydrolase family 2 protein</fullName>
    </submittedName>
</protein>
<dbReference type="Gene3D" id="2.60.120.260">
    <property type="entry name" value="Galactose-binding domain-like"/>
    <property type="match status" value="1"/>
</dbReference>
<keyword evidence="9" id="KW-1185">Reference proteome</keyword>
<comment type="similarity">
    <text evidence="1">Belongs to the glycosyl hydrolase 2 family.</text>
</comment>
<dbReference type="GO" id="GO:0004553">
    <property type="term" value="F:hydrolase activity, hydrolyzing O-glycosyl compounds"/>
    <property type="evidence" value="ECO:0007669"/>
    <property type="project" value="InterPro"/>
</dbReference>
<dbReference type="InterPro" id="IPR008979">
    <property type="entry name" value="Galactose-bd-like_sf"/>
</dbReference>
<gene>
    <name evidence="8" type="ORF">BU24DRAFT_990</name>
</gene>
<dbReference type="SUPFAM" id="SSF49785">
    <property type="entry name" value="Galactose-binding domain-like"/>
    <property type="match status" value="1"/>
</dbReference>
<dbReference type="OrthoDB" id="20872at2759"/>
<dbReference type="InterPro" id="IPR006104">
    <property type="entry name" value="Glyco_hydro_2_N"/>
</dbReference>
<evidence type="ECO:0000313" key="9">
    <source>
        <dbReference type="Proteomes" id="UP000799778"/>
    </source>
</evidence>
<evidence type="ECO:0000256" key="3">
    <source>
        <dbReference type="ARBA" id="ARBA00023295"/>
    </source>
</evidence>
<dbReference type="PANTHER" id="PTHR42732">
    <property type="entry name" value="BETA-GALACTOSIDASE"/>
    <property type="match status" value="1"/>
</dbReference>
<dbReference type="GO" id="GO:0005975">
    <property type="term" value="P:carbohydrate metabolic process"/>
    <property type="evidence" value="ECO:0007669"/>
    <property type="project" value="InterPro"/>
</dbReference>
<dbReference type="EMBL" id="ML978066">
    <property type="protein sequence ID" value="KAF2020422.1"/>
    <property type="molecule type" value="Genomic_DNA"/>
</dbReference>
<dbReference type="Pfam" id="PF00703">
    <property type="entry name" value="Glyco_hydro_2"/>
    <property type="match status" value="1"/>
</dbReference>
<feature type="region of interest" description="Disordered" evidence="4">
    <location>
        <begin position="50"/>
        <end position="70"/>
    </location>
</feature>
<dbReference type="InterPro" id="IPR006103">
    <property type="entry name" value="Glyco_hydro_2_cat"/>
</dbReference>
<dbReference type="SUPFAM" id="SSF49303">
    <property type="entry name" value="beta-Galactosidase/glucuronidase domain"/>
    <property type="match status" value="1"/>
</dbReference>
<evidence type="ECO:0000259" key="5">
    <source>
        <dbReference type="Pfam" id="PF00703"/>
    </source>
</evidence>
<evidence type="ECO:0000259" key="7">
    <source>
        <dbReference type="Pfam" id="PF02837"/>
    </source>
</evidence>
<name>A0A6A5Y4E7_9PLEO</name>
<dbReference type="Pfam" id="PF02837">
    <property type="entry name" value="Glyco_hydro_2_N"/>
    <property type="match status" value="1"/>
</dbReference>
<feature type="domain" description="Glycosyl hydrolases family 2 sugar binding" evidence="7">
    <location>
        <begin position="120"/>
        <end position="193"/>
    </location>
</feature>
<dbReference type="PANTHER" id="PTHR42732:SF4">
    <property type="entry name" value="BETA-MANNOSIDASE"/>
    <property type="match status" value="1"/>
</dbReference>
<dbReference type="Pfam" id="PF02836">
    <property type="entry name" value="Glyco_hydro_2_C"/>
    <property type="match status" value="1"/>
</dbReference>
<keyword evidence="3" id="KW-0326">Glycosidase</keyword>
<proteinExistence type="inferred from homology"/>
<dbReference type="SUPFAM" id="SSF51445">
    <property type="entry name" value="(Trans)glycosidases"/>
    <property type="match status" value="1"/>
</dbReference>
<dbReference type="Proteomes" id="UP000799778">
    <property type="component" value="Unassembled WGS sequence"/>
</dbReference>
<evidence type="ECO:0000259" key="6">
    <source>
        <dbReference type="Pfam" id="PF02836"/>
    </source>
</evidence>
<dbReference type="InterPro" id="IPR006102">
    <property type="entry name" value="Ig-like_GH2"/>
</dbReference>
<dbReference type="InterPro" id="IPR051913">
    <property type="entry name" value="GH2_Domain-Containing"/>
</dbReference>
<feature type="domain" description="Glycoside hydrolase family 2 immunoglobulin-like beta-sandwich" evidence="5">
    <location>
        <begin position="237"/>
        <end position="370"/>
    </location>
</feature>
<sequence length="682" mass="76491">MVNPDTTTYPRPDFERSGLNWKSLNGPWDFLFDDEDAGLLSNWHRNGLPERVEVGGSQESDSTTGKDGETITQKIAALPENLLKDNDFTAGANSYSKSKIIVPFVFQTAASGVHDLNAHEVIWYERTVTDVRTAQEKENQNRVLLRFGAVDYDATIWIDGFYVGGHRGGHVPFDLDITESLKPDGSSRLTIRVKDAVYDLTQPRGKQYWAAKPESIFYTPSSGIWQSVWLESVPAARIADPSHGTTLRSDDIENGKLKGRVQVSGRRSGQKLSVEIEASLGGVVVGSEKKALGRENDGVDLTLSMRLSSDKVSQLEKSFLEKAPLDNDCYWLNSVALWSPTQPTLYELTIRLYDHSDKLIDTVRTQTGMRSIRWRDTNNRLLLNNKPLFQALCLDQGYWPETGMTPPSPESLKVDIELSKKLGFNGCRKHQKVEDPIFLYYADKLGYLVWGEMANAYQFSAEYMSRFDQEWIESVKRDINHPSIIIWTPVNETWGYPSLKDSKDQQDHIKSLVFATKSLDPTRPINDNCGWEHVYDDLTTFHDYADAPELTQTCSKLENILGEHAGRNVFVGGASHRKDAPVICTEFGGVNIKPGSAGDAGERDWGYTTASDPEDLLKRVRGLAMGVVSSGIISGFVYTQLTDIEQEVNGLYTFDRKPKLDVDKVRAIMEEAAKVYLSSLEK</sequence>
<dbReference type="AlphaFoldDB" id="A0A6A5Y4E7"/>
<dbReference type="RefSeq" id="XP_033388761.1">
    <property type="nucleotide sequence ID" value="XM_033534869.1"/>
</dbReference>
<evidence type="ECO:0000313" key="8">
    <source>
        <dbReference type="EMBL" id="KAF2020422.1"/>
    </source>
</evidence>
<dbReference type="GeneID" id="54292266"/>
<dbReference type="InterPro" id="IPR017853">
    <property type="entry name" value="GH"/>
</dbReference>
<dbReference type="Gene3D" id="3.20.20.80">
    <property type="entry name" value="Glycosidases"/>
    <property type="match status" value="1"/>
</dbReference>
<dbReference type="Gene3D" id="2.60.40.10">
    <property type="entry name" value="Immunoglobulins"/>
    <property type="match status" value="1"/>
</dbReference>
<keyword evidence="2 8" id="KW-0378">Hydrolase</keyword>
<feature type="domain" description="Glycoside hydrolase family 2 catalytic" evidence="6">
    <location>
        <begin position="411"/>
        <end position="590"/>
    </location>
</feature>
<organism evidence="8 9">
    <name type="scientific">Aaosphaeria arxii CBS 175.79</name>
    <dbReference type="NCBI Taxonomy" id="1450172"/>
    <lineage>
        <taxon>Eukaryota</taxon>
        <taxon>Fungi</taxon>
        <taxon>Dikarya</taxon>
        <taxon>Ascomycota</taxon>
        <taxon>Pezizomycotina</taxon>
        <taxon>Dothideomycetes</taxon>
        <taxon>Pleosporomycetidae</taxon>
        <taxon>Pleosporales</taxon>
        <taxon>Pleosporales incertae sedis</taxon>
        <taxon>Aaosphaeria</taxon>
    </lineage>
</organism>
<reference evidence="8" key="1">
    <citation type="journal article" date="2020" name="Stud. Mycol.">
        <title>101 Dothideomycetes genomes: a test case for predicting lifestyles and emergence of pathogens.</title>
        <authorList>
            <person name="Haridas S."/>
            <person name="Albert R."/>
            <person name="Binder M."/>
            <person name="Bloem J."/>
            <person name="Labutti K."/>
            <person name="Salamov A."/>
            <person name="Andreopoulos B."/>
            <person name="Baker S."/>
            <person name="Barry K."/>
            <person name="Bills G."/>
            <person name="Bluhm B."/>
            <person name="Cannon C."/>
            <person name="Castanera R."/>
            <person name="Culley D."/>
            <person name="Daum C."/>
            <person name="Ezra D."/>
            <person name="Gonzalez J."/>
            <person name="Henrissat B."/>
            <person name="Kuo A."/>
            <person name="Liang C."/>
            <person name="Lipzen A."/>
            <person name="Lutzoni F."/>
            <person name="Magnuson J."/>
            <person name="Mondo S."/>
            <person name="Nolan M."/>
            <person name="Ohm R."/>
            <person name="Pangilinan J."/>
            <person name="Park H.-J."/>
            <person name="Ramirez L."/>
            <person name="Alfaro M."/>
            <person name="Sun H."/>
            <person name="Tritt A."/>
            <person name="Yoshinaga Y."/>
            <person name="Zwiers L.-H."/>
            <person name="Turgeon B."/>
            <person name="Goodwin S."/>
            <person name="Spatafora J."/>
            <person name="Crous P."/>
            <person name="Grigoriev I."/>
        </authorList>
    </citation>
    <scope>NUCLEOTIDE SEQUENCE</scope>
    <source>
        <strain evidence="8">CBS 175.79</strain>
    </source>
</reference>
<dbReference type="InterPro" id="IPR013783">
    <property type="entry name" value="Ig-like_fold"/>
</dbReference>
<evidence type="ECO:0000256" key="1">
    <source>
        <dbReference type="ARBA" id="ARBA00007401"/>
    </source>
</evidence>
<dbReference type="InterPro" id="IPR036156">
    <property type="entry name" value="Beta-gal/glucu_dom_sf"/>
</dbReference>
<evidence type="ECO:0000256" key="2">
    <source>
        <dbReference type="ARBA" id="ARBA00022801"/>
    </source>
</evidence>
<accession>A0A6A5Y4E7</accession>